<name>A0ABV0JJX9_9CYAN</name>
<evidence type="ECO:0000313" key="1">
    <source>
        <dbReference type="EMBL" id="MEP0863743.1"/>
    </source>
</evidence>
<organism evidence="1 2">
    <name type="scientific">Funiculus sociatus GB2-A5</name>
    <dbReference type="NCBI Taxonomy" id="2933946"/>
    <lineage>
        <taxon>Bacteria</taxon>
        <taxon>Bacillati</taxon>
        <taxon>Cyanobacteriota</taxon>
        <taxon>Cyanophyceae</taxon>
        <taxon>Coleofasciculales</taxon>
        <taxon>Coleofasciculaceae</taxon>
        <taxon>Funiculus</taxon>
    </lineage>
</organism>
<dbReference type="Proteomes" id="UP001442494">
    <property type="component" value="Unassembled WGS sequence"/>
</dbReference>
<dbReference type="RefSeq" id="WP_190422624.1">
    <property type="nucleotide sequence ID" value="NZ_JAMPKK010000006.1"/>
</dbReference>
<proteinExistence type="predicted"/>
<gene>
    <name evidence="1" type="primary">patD</name>
    <name evidence="1" type="ORF">NDI37_04590</name>
</gene>
<evidence type="ECO:0000313" key="2">
    <source>
        <dbReference type="Proteomes" id="UP001442494"/>
    </source>
</evidence>
<accession>A0ABV0JJX9</accession>
<dbReference type="InterPro" id="IPR047810">
    <property type="entry name" value="PatD-like"/>
</dbReference>
<comment type="caution">
    <text evidence="1">The sequence shown here is derived from an EMBL/GenBank/DDBJ whole genome shotgun (WGS) entry which is preliminary data.</text>
</comment>
<protein>
    <submittedName>
        <fullName evidence="1">Heterocyst frequency control protein PatD</fullName>
    </submittedName>
</protein>
<keyword evidence="2" id="KW-1185">Reference proteome</keyword>
<reference evidence="1 2" key="1">
    <citation type="submission" date="2022-04" db="EMBL/GenBank/DDBJ databases">
        <title>Positive selection, recombination, and allopatry shape intraspecific diversity of widespread and dominant cyanobacteria.</title>
        <authorList>
            <person name="Wei J."/>
            <person name="Shu W."/>
            <person name="Hu C."/>
        </authorList>
    </citation>
    <scope>NUCLEOTIDE SEQUENCE [LARGE SCALE GENOMIC DNA]</scope>
    <source>
        <strain evidence="1 2">GB2-A5</strain>
    </source>
</reference>
<dbReference type="NCBIfam" id="NF037954">
    <property type="entry name" value="het_cyst_PatD"/>
    <property type="match status" value="1"/>
</dbReference>
<dbReference type="EMBL" id="JAMPKK010000006">
    <property type="protein sequence ID" value="MEP0863743.1"/>
    <property type="molecule type" value="Genomic_DNA"/>
</dbReference>
<sequence length="122" mass="13897">MLPQSYRQGYEKFAIALELLLQAVRADNQEPGLVNERFQALKQVYAQNIAIFSGEELTSETFPRWQSFQTEIVRSQRLLEMDAMFLQASGNSATVLKRKNAMSDRVSTLISYCEALLQAKSE</sequence>